<dbReference type="GeneID" id="36402620"/>
<reference evidence="3" key="1">
    <citation type="submission" date="2014-09" db="EMBL/GenBank/DDBJ databases">
        <authorList>
            <person name="Sharma Rahul"/>
            <person name="Thines Marco"/>
        </authorList>
    </citation>
    <scope>NUCLEOTIDE SEQUENCE [LARGE SCALE GENOMIC DNA]</scope>
</reference>
<dbReference type="Proteomes" id="UP000054928">
    <property type="component" value="Unassembled WGS sequence"/>
</dbReference>
<name>A0A0P1B7J1_PLAHL</name>
<evidence type="ECO:0000256" key="1">
    <source>
        <dbReference type="SAM" id="MobiDB-lite"/>
    </source>
</evidence>
<dbReference type="AlphaFoldDB" id="A0A0P1B7J1"/>
<protein>
    <submittedName>
        <fullName evidence="2">Uncharacterized protein</fullName>
    </submittedName>
</protein>
<keyword evidence="3" id="KW-1185">Reference proteome</keyword>
<proteinExistence type="predicted"/>
<evidence type="ECO:0000313" key="3">
    <source>
        <dbReference type="Proteomes" id="UP000054928"/>
    </source>
</evidence>
<organism evidence="2 3">
    <name type="scientific">Plasmopara halstedii</name>
    <name type="common">Downy mildew of sunflower</name>
    <dbReference type="NCBI Taxonomy" id="4781"/>
    <lineage>
        <taxon>Eukaryota</taxon>
        <taxon>Sar</taxon>
        <taxon>Stramenopiles</taxon>
        <taxon>Oomycota</taxon>
        <taxon>Peronosporomycetes</taxon>
        <taxon>Peronosporales</taxon>
        <taxon>Peronosporaceae</taxon>
        <taxon>Plasmopara</taxon>
    </lineage>
</organism>
<sequence>MLTLALSRSTNKLKLKGPSPPPNSPLFANSVDTDSEVDDDGDNDKIDFSRLRAELDRLLDEGCKPEDEAFNEVHVYKAIDLCHPAKQSGMRIEIQSAERLSRSV</sequence>
<feature type="compositionally biased region" description="Acidic residues" evidence="1">
    <location>
        <begin position="33"/>
        <end position="42"/>
    </location>
</feature>
<feature type="compositionally biased region" description="Polar residues" evidence="1">
    <location>
        <begin position="1"/>
        <end position="12"/>
    </location>
</feature>
<accession>A0A0P1B7J1</accession>
<feature type="region of interest" description="Disordered" evidence="1">
    <location>
        <begin position="1"/>
        <end position="45"/>
    </location>
</feature>
<dbReference type="RefSeq" id="XP_024586192.1">
    <property type="nucleotide sequence ID" value="XM_024721054.1"/>
</dbReference>
<dbReference type="EMBL" id="CCYD01003101">
    <property type="protein sequence ID" value="CEG49823.1"/>
    <property type="molecule type" value="Genomic_DNA"/>
</dbReference>
<evidence type="ECO:0000313" key="2">
    <source>
        <dbReference type="EMBL" id="CEG49823.1"/>
    </source>
</evidence>